<comment type="caution">
    <text evidence="1">The sequence shown here is derived from an EMBL/GenBank/DDBJ whole genome shotgun (WGS) entry which is preliminary data.</text>
</comment>
<sequence>MFRTIVFIFTLNLVACSTYQPDSKYRVYSGVKVESTIPIDSTREIINYIKKCSDFSCINNDEYKWILNWSNVYEYDKPYRISVNFRHNFKVRNKIVYLVELDVKDDYVHLSYYLIKENGYFKIIGISHGEVGYKTPYKPIKRGASVN</sequence>
<accession>A0A167E296</accession>
<evidence type="ECO:0000313" key="1">
    <source>
        <dbReference type="EMBL" id="KZN49915.1"/>
    </source>
</evidence>
<evidence type="ECO:0000313" key="2">
    <source>
        <dbReference type="Proteomes" id="UP000076503"/>
    </source>
</evidence>
<name>A0A167E296_9GAMM</name>
<reference evidence="1 2" key="1">
    <citation type="submission" date="2013-07" db="EMBL/GenBank/DDBJ databases">
        <title>Comparative Genomic and Metabolomic Analysis of Twelve Strains of Pseudoalteromonas luteoviolacea.</title>
        <authorList>
            <person name="Vynne N.G."/>
            <person name="Mansson M."/>
            <person name="Gram L."/>
        </authorList>
    </citation>
    <scope>NUCLEOTIDE SEQUENCE [LARGE SCALE GENOMIC DNA]</scope>
    <source>
        <strain evidence="1 2">H33</strain>
    </source>
</reference>
<dbReference type="EMBL" id="AUXZ01000079">
    <property type="protein sequence ID" value="KZN49915.1"/>
    <property type="molecule type" value="Genomic_DNA"/>
</dbReference>
<dbReference type="AlphaFoldDB" id="A0A167E296"/>
<organism evidence="1 2">
    <name type="scientific">Pseudoalteromonas luteoviolacea H33</name>
    <dbReference type="NCBI Taxonomy" id="1365251"/>
    <lineage>
        <taxon>Bacteria</taxon>
        <taxon>Pseudomonadati</taxon>
        <taxon>Pseudomonadota</taxon>
        <taxon>Gammaproteobacteria</taxon>
        <taxon>Alteromonadales</taxon>
        <taxon>Pseudoalteromonadaceae</taxon>
        <taxon>Pseudoalteromonas</taxon>
    </lineage>
</organism>
<dbReference type="Proteomes" id="UP000076503">
    <property type="component" value="Unassembled WGS sequence"/>
</dbReference>
<protein>
    <submittedName>
        <fullName evidence="1">Uncharacterized protein</fullName>
    </submittedName>
</protein>
<dbReference type="PATRIC" id="fig|1365251.3.peg.2921"/>
<gene>
    <name evidence="1" type="ORF">N476_18085</name>
</gene>
<proteinExistence type="predicted"/>